<name>W4F1A7_9BACL</name>
<feature type="transmembrane region" description="Helical" evidence="1">
    <location>
        <begin position="38"/>
        <end position="59"/>
    </location>
</feature>
<proteinExistence type="predicted"/>
<keyword evidence="1" id="KW-0472">Membrane</keyword>
<gene>
    <name evidence="2" type="ORF">C176_07522</name>
</gene>
<feature type="transmembrane region" description="Helical" evidence="1">
    <location>
        <begin position="12"/>
        <end position="32"/>
    </location>
</feature>
<protein>
    <submittedName>
        <fullName evidence="2">Uncharacterized protein</fullName>
    </submittedName>
</protein>
<evidence type="ECO:0000256" key="1">
    <source>
        <dbReference type="SAM" id="Phobius"/>
    </source>
</evidence>
<reference evidence="2 3" key="1">
    <citation type="journal article" date="2014" name="BMC Genomics">
        <title>Genomic comparison of sporeforming bacilli isolated from milk.</title>
        <authorList>
            <person name="Moreno Switt A.I."/>
            <person name="Andrus A.D."/>
            <person name="Ranieri M.L."/>
            <person name="Orsi R.H."/>
            <person name="Ivy R."/>
            <person name="den Bakker H.C."/>
            <person name="Martin N.H."/>
            <person name="Wiedmann M."/>
            <person name="Boor K.J."/>
        </authorList>
    </citation>
    <scope>NUCLEOTIDE SEQUENCE [LARGE SCALE GENOMIC DNA]</scope>
    <source>
        <strain evidence="2 3">FSL R5-213</strain>
    </source>
</reference>
<keyword evidence="1" id="KW-0812">Transmembrane</keyword>
<comment type="caution">
    <text evidence="2">The sequence shown here is derived from an EMBL/GenBank/DDBJ whole genome shotgun (WGS) entry which is preliminary data.</text>
</comment>
<dbReference type="AlphaFoldDB" id="W4F1A7"/>
<evidence type="ECO:0000313" key="2">
    <source>
        <dbReference type="EMBL" id="ETT86545.1"/>
    </source>
</evidence>
<dbReference type="EMBL" id="ASQA01000013">
    <property type="protein sequence ID" value="ETT86545.1"/>
    <property type="molecule type" value="Genomic_DNA"/>
</dbReference>
<dbReference type="Proteomes" id="UP000019062">
    <property type="component" value="Unassembled WGS sequence"/>
</dbReference>
<keyword evidence="1" id="KW-1133">Transmembrane helix</keyword>
<accession>W4F1A7</accession>
<evidence type="ECO:0000313" key="3">
    <source>
        <dbReference type="Proteomes" id="UP000019062"/>
    </source>
</evidence>
<sequence>MGKTQQLLKTYWRKIIAIVFFFVCMFLLQSINNEDTKMITNMMSALLLTCLFVFIRWLMNDNKNKK</sequence>
<organism evidence="2 3">
    <name type="scientific">Viridibacillus arenosi FSL R5-213</name>
    <dbReference type="NCBI Taxonomy" id="1227360"/>
    <lineage>
        <taxon>Bacteria</taxon>
        <taxon>Bacillati</taxon>
        <taxon>Bacillota</taxon>
        <taxon>Bacilli</taxon>
        <taxon>Bacillales</taxon>
        <taxon>Caryophanaceae</taxon>
        <taxon>Viridibacillus</taxon>
    </lineage>
</organism>
<keyword evidence="3" id="KW-1185">Reference proteome</keyword>